<proteinExistence type="predicted"/>
<feature type="transmembrane region" description="Helical" evidence="1">
    <location>
        <begin position="109"/>
        <end position="136"/>
    </location>
</feature>
<feature type="transmembrane region" description="Helical" evidence="1">
    <location>
        <begin position="77"/>
        <end position="97"/>
    </location>
</feature>
<evidence type="ECO:0000313" key="3">
    <source>
        <dbReference type="Proteomes" id="UP001642540"/>
    </source>
</evidence>
<keyword evidence="1" id="KW-0472">Membrane</keyword>
<name>A0ABP1RAA0_9HEXA</name>
<evidence type="ECO:0000313" key="2">
    <source>
        <dbReference type="EMBL" id="CAL8123739.1"/>
    </source>
</evidence>
<feature type="transmembrane region" description="Helical" evidence="1">
    <location>
        <begin position="16"/>
        <end position="34"/>
    </location>
</feature>
<gene>
    <name evidence="2" type="ORF">ODALV1_LOCUS20294</name>
</gene>
<keyword evidence="1" id="KW-1133">Transmembrane helix</keyword>
<keyword evidence="3" id="KW-1185">Reference proteome</keyword>
<organism evidence="2 3">
    <name type="scientific">Orchesella dallaii</name>
    <dbReference type="NCBI Taxonomy" id="48710"/>
    <lineage>
        <taxon>Eukaryota</taxon>
        <taxon>Metazoa</taxon>
        <taxon>Ecdysozoa</taxon>
        <taxon>Arthropoda</taxon>
        <taxon>Hexapoda</taxon>
        <taxon>Collembola</taxon>
        <taxon>Entomobryomorpha</taxon>
        <taxon>Entomobryoidea</taxon>
        <taxon>Orchesellidae</taxon>
        <taxon>Orchesellinae</taxon>
        <taxon>Orchesella</taxon>
    </lineage>
</organism>
<evidence type="ECO:0000256" key="1">
    <source>
        <dbReference type="SAM" id="Phobius"/>
    </source>
</evidence>
<feature type="transmembrane region" description="Helical" evidence="1">
    <location>
        <begin position="46"/>
        <end position="65"/>
    </location>
</feature>
<comment type="caution">
    <text evidence="2">The sequence shown here is derived from an EMBL/GenBank/DDBJ whole genome shotgun (WGS) entry which is preliminary data.</text>
</comment>
<sequence>MLGIIRALEEGRLEHLTTSGVIFITIFDAVLGASMGKSLDLNTSSYLKAITIKWLWLIGEFYFYRRIFVSLTSNPRNIGLLGIGTLVCGLVEVLNSLSRETGDLFWLKLLVSSVFVSNLFQLICAAGAILDVLFVIRSPQEVTAMMSVWVTMIVVHSLLHFVSRCRCYSGWPPTVPCPCLLSIVRPYLPSVYTGDISE</sequence>
<protein>
    <recommendedName>
        <fullName evidence="4">Transmembrane protein</fullName>
    </recommendedName>
</protein>
<accession>A0ABP1RAA0</accession>
<dbReference type="Proteomes" id="UP001642540">
    <property type="component" value="Unassembled WGS sequence"/>
</dbReference>
<evidence type="ECO:0008006" key="4">
    <source>
        <dbReference type="Google" id="ProtNLM"/>
    </source>
</evidence>
<keyword evidence="1" id="KW-0812">Transmembrane</keyword>
<reference evidence="2 3" key="1">
    <citation type="submission" date="2024-08" db="EMBL/GenBank/DDBJ databases">
        <authorList>
            <person name="Cucini C."/>
            <person name="Frati F."/>
        </authorList>
    </citation>
    <scope>NUCLEOTIDE SEQUENCE [LARGE SCALE GENOMIC DNA]</scope>
</reference>
<dbReference type="EMBL" id="CAXLJM020000068">
    <property type="protein sequence ID" value="CAL8123739.1"/>
    <property type="molecule type" value="Genomic_DNA"/>
</dbReference>